<evidence type="ECO:0000256" key="1">
    <source>
        <dbReference type="SAM" id="MobiDB-lite"/>
    </source>
</evidence>
<keyword evidence="2" id="KW-0812">Transmembrane</keyword>
<feature type="transmembrane region" description="Helical" evidence="2">
    <location>
        <begin position="20"/>
        <end position="45"/>
    </location>
</feature>
<dbReference type="InterPro" id="IPR018723">
    <property type="entry name" value="DUF2254_membrane"/>
</dbReference>
<name>A0A1M7LC95_9HYPH</name>
<feature type="transmembrane region" description="Helical" evidence="2">
    <location>
        <begin position="141"/>
        <end position="159"/>
    </location>
</feature>
<sequence>MDRTRLKKLLQPILSDHGFITVPGAVALIIWASSGIPLGIDYFGLLPWFGVPPFSDWLSYDTATSILSTIASAAMTTLSLVYSLVLVVFTLAAGTIAPRLLKRFTNDRVSQMTAGLLGGTFLFSLTILSCTGPKFVPYHSIGTAFVLAAISVLQLIYFVHSVSVSVMIDQEIAEIGSELKSRMTRVVRSDKTSDDCEWPSKDGFDVLITAEETGFISVPDVPELVACAEKHDILVELCMPPASFVTQGSDILRIRYGDRSLVGTEEEEKPKRALAKSAKTDKDENIPADGEDETADTPEKEETPRQKIERSVREKVHLDTVGGSEKDIIFAINLLLEIALRALSPGVNDTFTAIACTNRLSEVLREPVAKGLRENIHLDSEDKPRLRIPGLTLEELLKKSLQPLRLAAADNLLMLMNLAGMIQRLYAAARTNRVRRLLASHAEDLIATYEKTGPLDRDLQDLKDQLTGVRMKLEDD</sequence>
<evidence type="ECO:0000313" key="3">
    <source>
        <dbReference type="EMBL" id="SHM75201.1"/>
    </source>
</evidence>
<keyword evidence="2" id="KW-0472">Membrane</keyword>
<gene>
    <name evidence="3" type="ORF">SAMN05444272_3144</name>
</gene>
<organism evidence="3 4">
    <name type="scientific">Roseibium suaedae</name>
    <dbReference type="NCBI Taxonomy" id="735517"/>
    <lineage>
        <taxon>Bacteria</taxon>
        <taxon>Pseudomonadati</taxon>
        <taxon>Pseudomonadota</taxon>
        <taxon>Alphaproteobacteria</taxon>
        <taxon>Hyphomicrobiales</taxon>
        <taxon>Stappiaceae</taxon>
        <taxon>Roseibium</taxon>
    </lineage>
</organism>
<keyword evidence="4" id="KW-1185">Reference proteome</keyword>
<protein>
    <submittedName>
        <fullName evidence="3">Uncharacterized membrane protein</fullName>
    </submittedName>
</protein>
<dbReference type="EMBL" id="FRBW01000003">
    <property type="protein sequence ID" value="SHM75201.1"/>
    <property type="molecule type" value="Genomic_DNA"/>
</dbReference>
<feature type="transmembrane region" description="Helical" evidence="2">
    <location>
        <begin position="114"/>
        <end position="135"/>
    </location>
</feature>
<reference evidence="3 4" key="1">
    <citation type="submission" date="2016-11" db="EMBL/GenBank/DDBJ databases">
        <authorList>
            <person name="Jaros S."/>
            <person name="Januszkiewicz K."/>
            <person name="Wedrychowicz H."/>
        </authorList>
    </citation>
    <scope>NUCLEOTIDE SEQUENCE [LARGE SCALE GENOMIC DNA]</scope>
    <source>
        <strain evidence="3 4">DSM 22153</strain>
    </source>
</reference>
<feature type="region of interest" description="Disordered" evidence="1">
    <location>
        <begin position="265"/>
        <end position="309"/>
    </location>
</feature>
<dbReference type="STRING" id="735517.SAMN05444272_3144"/>
<evidence type="ECO:0000313" key="4">
    <source>
        <dbReference type="Proteomes" id="UP000186002"/>
    </source>
</evidence>
<proteinExistence type="predicted"/>
<accession>A0A1M7LC95</accession>
<dbReference type="Proteomes" id="UP000186002">
    <property type="component" value="Unassembled WGS sequence"/>
</dbReference>
<dbReference type="RefSeq" id="WP_073014252.1">
    <property type="nucleotide sequence ID" value="NZ_FRBW01000003.1"/>
</dbReference>
<keyword evidence="2" id="KW-1133">Transmembrane helix</keyword>
<dbReference type="AlphaFoldDB" id="A0A1M7LC95"/>
<feature type="compositionally biased region" description="Basic and acidic residues" evidence="1">
    <location>
        <begin position="297"/>
        <end position="309"/>
    </location>
</feature>
<dbReference type="Pfam" id="PF10011">
    <property type="entry name" value="DUF2254"/>
    <property type="match status" value="1"/>
</dbReference>
<feature type="transmembrane region" description="Helical" evidence="2">
    <location>
        <begin position="65"/>
        <end position="93"/>
    </location>
</feature>
<evidence type="ECO:0000256" key="2">
    <source>
        <dbReference type="SAM" id="Phobius"/>
    </source>
</evidence>